<gene>
    <name evidence="2" type="ORF">QBL07_19420</name>
</gene>
<dbReference type="InterPro" id="IPR029063">
    <property type="entry name" value="SAM-dependent_MTases_sf"/>
</dbReference>
<organism evidence="2">
    <name type="scientific">Gordonia rubripertincta</name>
    <name type="common">Rhodococcus corallinus</name>
    <dbReference type="NCBI Taxonomy" id="36822"/>
    <lineage>
        <taxon>Bacteria</taxon>
        <taxon>Bacillati</taxon>
        <taxon>Actinomycetota</taxon>
        <taxon>Actinomycetes</taxon>
        <taxon>Mycobacteriales</taxon>
        <taxon>Gordoniaceae</taxon>
        <taxon>Gordonia</taxon>
    </lineage>
</organism>
<keyword evidence="2" id="KW-0489">Methyltransferase</keyword>
<keyword evidence="2" id="KW-0808">Transferase</keyword>
<geneLocation type="plasmid" evidence="2">
    <name>p1517_part_1</name>
</geneLocation>
<dbReference type="SUPFAM" id="SSF53335">
    <property type="entry name" value="S-adenosyl-L-methionine-dependent methyltransferases"/>
    <property type="match status" value="1"/>
</dbReference>
<evidence type="ECO:0000256" key="1">
    <source>
        <dbReference type="SAM" id="MobiDB-lite"/>
    </source>
</evidence>
<name>A0AAW6R9M7_GORRU</name>
<sequence>MHPRDDLTLASYQARAERYAERTPALGPHLSAYLDSLAALLPTGATVLEVGSGPGRAATYLESEHFRVRRTDATPAFVEMMRADGHDARLLDLRTDDLGGPYDAILALAVLLHLTRREFGTFLHRAHAAIAPGGLLAFTMKEGDGSEWSTEKLDLPRHFTYWRERDLRTRMARTGWTPLSISQVRMNEAWIFVIARSDTPTTDCAGSSSPLTTTALASQERFESGPEAGPGPSPDG</sequence>
<dbReference type="EMBL" id="JARUXG010000015">
    <property type="protein sequence ID" value="MDG6782992.1"/>
    <property type="molecule type" value="Genomic_DNA"/>
</dbReference>
<feature type="region of interest" description="Disordered" evidence="1">
    <location>
        <begin position="200"/>
        <end position="236"/>
    </location>
</feature>
<proteinExistence type="predicted"/>
<evidence type="ECO:0000313" key="2">
    <source>
        <dbReference type="EMBL" id="MDG6782992.1"/>
    </source>
</evidence>
<dbReference type="GO" id="GO:0032259">
    <property type="term" value="P:methylation"/>
    <property type="evidence" value="ECO:0007669"/>
    <property type="project" value="UniProtKB-KW"/>
</dbReference>
<dbReference type="GO" id="GO:0008168">
    <property type="term" value="F:methyltransferase activity"/>
    <property type="evidence" value="ECO:0007669"/>
    <property type="project" value="UniProtKB-KW"/>
</dbReference>
<dbReference type="CDD" id="cd02440">
    <property type="entry name" value="AdoMet_MTases"/>
    <property type="match status" value="1"/>
</dbReference>
<protein>
    <submittedName>
        <fullName evidence="2">Class I SAM-dependent methyltransferase</fullName>
        <ecNumber evidence="2">2.1.-.-</ecNumber>
    </submittedName>
</protein>
<dbReference type="AlphaFoldDB" id="A0AAW6R9M7"/>
<dbReference type="Gene3D" id="3.40.50.150">
    <property type="entry name" value="Vaccinia Virus protein VP39"/>
    <property type="match status" value="1"/>
</dbReference>
<keyword evidence="2" id="KW-0614">Plasmid</keyword>
<dbReference type="RefSeq" id="WP_269554820.1">
    <property type="nucleotide sequence ID" value="NZ_CP178555.1"/>
</dbReference>
<dbReference type="PANTHER" id="PTHR43861">
    <property type="entry name" value="TRANS-ACONITATE 2-METHYLTRANSFERASE-RELATED"/>
    <property type="match status" value="1"/>
</dbReference>
<feature type="compositionally biased region" description="Low complexity" evidence="1">
    <location>
        <begin position="207"/>
        <end position="218"/>
    </location>
</feature>
<accession>A0AAW6R9M7</accession>
<dbReference type="EC" id="2.1.-.-" evidence="2"/>
<reference evidence="2" key="1">
    <citation type="submission" date="2023-04" db="EMBL/GenBank/DDBJ databases">
        <title>Characterization and analysis of the complete genome of Gordonia rubripertincta 112, the degrader of aromatic and aliphatic compounds.</title>
        <authorList>
            <person name="Frantsuzova E."/>
            <person name="Bogun A."/>
            <person name="Delegan Y."/>
        </authorList>
    </citation>
    <scope>NUCLEOTIDE SEQUENCE</scope>
    <source>
        <strain evidence="2">112</strain>
        <plasmid evidence="2">p1517_part_1</plasmid>
    </source>
</reference>
<dbReference type="Pfam" id="PF13489">
    <property type="entry name" value="Methyltransf_23"/>
    <property type="match status" value="1"/>
</dbReference>
<comment type="caution">
    <text evidence="2">The sequence shown here is derived from an EMBL/GenBank/DDBJ whole genome shotgun (WGS) entry which is preliminary data.</text>
</comment>